<accession>A0A427A3R5</accession>
<comment type="subcellular location">
    <subcellularLocation>
        <location evidence="1">Membrane</location>
    </subcellularLocation>
</comment>
<sequence>MYLQRLKNASASRVVGSVVGAIAGALIGLATESGLLPCRGAGTVAISGAVFSVELVESSLDLWNSREPGIWSILYLCNIAGISIDLSCRYPYMDTDNLRTQMSALGFHFMESTDLFEVGGGVRGLSSMRCDAMLKTMSTPQVVKIWCSVCLQVEDCCCRSKVLQTHHA</sequence>
<dbReference type="PANTHER" id="PTHR46151:SF7">
    <property type="entry name" value="NEP1-INTERACTING PROTEIN 1"/>
    <property type="match status" value="1"/>
</dbReference>
<evidence type="ECO:0000256" key="2">
    <source>
        <dbReference type="ARBA" id="ARBA00022723"/>
    </source>
</evidence>
<proteinExistence type="predicted"/>
<keyword evidence="5 6" id="KW-0472">Membrane</keyword>
<evidence type="ECO:0000256" key="6">
    <source>
        <dbReference type="SAM" id="Phobius"/>
    </source>
</evidence>
<dbReference type="GO" id="GO:0008270">
    <property type="term" value="F:zinc ion binding"/>
    <property type="evidence" value="ECO:0007669"/>
    <property type="project" value="UniProtKB-KW"/>
</dbReference>
<keyword evidence="6" id="KW-0812">Transmembrane</keyword>
<evidence type="ECO:0000256" key="1">
    <source>
        <dbReference type="ARBA" id="ARBA00004370"/>
    </source>
</evidence>
<keyword evidence="6" id="KW-1133">Transmembrane helix</keyword>
<feature type="transmembrane region" description="Helical" evidence="6">
    <location>
        <begin position="12"/>
        <end position="30"/>
    </location>
</feature>
<gene>
    <name evidence="7" type="ORF">B296_00022653</name>
</gene>
<dbReference type="Proteomes" id="UP000287651">
    <property type="component" value="Unassembled WGS sequence"/>
</dbReference>
<keyword evidence="2" id="KW-0479">Metal-binding</keyword>
<evidence type="ECO:0000256" key="3">
    <source>
        <dbReference type="ARBA" id="ARBA00022771"/>
    </source>
</evidence>
<dbReference type="GO" id="GO:0016020">
    <property type="term" value="C:membrane"/>
    <property type="evidence" value="ECO:0007669"/>
    <property type="project" value="UniProtKB-SubCell"/>
</dbReference>
<comment type="caution">
    <text evidence="7">The sequence shown here is derived from an EMBL/GenBank/DDBJ whole genome shotgun (WGS) entry which is preliminary data.</text>
</comment>
<dbReference type="EMBL" id="AMZH03003895">
    <property type="protein sequence ID" value="RRT70818.1"/>
    <property type="molecule type" value="Genomic_DNA"/>
</dbReference>
<protein>
    <submittedName>
        <fullName evidence="7">Uncharacterized protein</fullName>
    </submittedName>
</protein>
<evidence type="ECO:0000313" key="7">
    <source>
        <dbReference type="EMBL" id="RRT70818.1"/>
    </source>
</evidence>
<keyword evidence="3" id="KW-0863">Zinc-finger</keyword>
<organism evidence="7 8">
    <name type="scientific">Ensete ventricosum</name>
    <name type="common">Abyssinian banana</name>
    <name type="synonym">Musa ensete</name>
    <dbReference type="NCBI Taxonomy" id="4639"/>
    <lineage>
        <taxon>Eukaryota</taxon>
        <taxon>Viridiplantae</taxon>
        <taxon>Streptophyta</taxon>
        <taxon>Embryophyta</taxon>
        <taxon>Tracheophyta</taxon>
        <taxon>Spermatophyta</taxon>
        <taxon>Magnoliopsida</taxon>
        <taxon>Liliopsida</taxon>
        <taxon>Zingiberales</taxon>
        <taxon>Musaceae</taxon>
        <taxon>Ensete</taxon>
    </lineage>
</organism>
<reference evidence="7 8" key="1">
    <citation type="journal article" date="2014" name="Agronomy (Basel)">
        <title>A Draft Genome Sequence for Ensete ventricosum, the Drought-Tolerant Tree Against Hunger.</title>
        <authorList>
            <person name="Harrison J."/>
            <person name="Moore K.A."/>
            <person name="Paszkiewicz K."/>
            <person name="Jones T."/>
            <person name="Grant M."/>
            <person name="Ambacheew D."/>
            <person name="Muzemil S."/>
            <person name="Studholme D.J."/>
        </authorList>
    </citation>
    <scope>NUCLEOTIDE SEQUENCE [LARGE SCALE GENOMIC DNA]</scope>
</reference>
<evidence type="ECO:0000256" key="5">
    <source>
        <dbReference type="ARBA" id="ARBA00023136"/>
    </source>
</evidence>
<dbReference type="AlphaFoldDB" id="A0A427A3R5"/>
<evidence type="ECO:0000313" key="8">
    <source>
        <dbReference type="Proteomes" id="UP000287651"/>
    </source>
</evidence>
<name>A0A427A3R5_ENSVE</name>
<keyword evidence="4" id="KW-0862">Zinc</keyword>
<feature type="transmembrane region" description="Helical" evidence="6">
    <location>
        <begin position="70"/>
        <end position="92"/>
    </location>
</feature>
<dbReference type="PANTHER" id="PTHR46151">
    <property type="entry name" value="NEP1-INTERACTING PROTEIN-LIKE 2"/>
    <property type="match status" value="1"/>
</dbReference>
<evidence type="ECO:0000256" key="4">
    <source>
        <dbReference type="ARBA" id="ARBA00022833"/>
    </source>
</evidence>